<dbReference type="PANTHER" id="PTHR37171">
    <property type="entry name" value="SERINE/THREONINE-PROTEIN KINASE YRZF-RELATED"/>
    <property type="match status" value="1"/>
</dbReference>
<organism evidence="1 2">
    <name type="scientific">Peribacillus glennii</name>
    <dbReference type="NCBI Taxonomy" id="2303991"/>
    <lineage>
        <taxon>Bacteria</taxon>
        <taxon>Bacillati</taxon>
        <taxon>Bacillota</taxon>
        <taxon>Bacilli</taxon>
        <taxon>Bacillales</taxon>
        <taxon>Bacillaceae</taxon>
        <taxon>Peribacillus</taxon>
    </lineage>
</organism>
<protein>
    <submittedName>
        <fullName evidence="1">Protein kinase family protein</fullName>
    </submittedName>
</protein>
<dbReference type="GO" id="GO:0016301">
    <property type="term" value="F:kinase activity"/>
    <property type="evidence" value="ECO:0007669"/>
    <property type="project" value="UniProtKB-KW"/>
</dbReference>
<comment type="caution">
    <text evidence="1">The sequence shown here is derived from an EMBL/GenBank/DDBJ whole genome shotgun (WGS) entry which is preliminary data.</text>
</comment>
<reference evidence="1 2" key="1">
    <citation type="submission" date="2018-08" db="EMBL/GenBank/DDBJ databases">
        <title>Bacillus chawlae sp. nov., Bacillus glennii sp. nov., and Bacillus saganii sp. nov. Isolated from the Vehicle Assembly Building at Kennedy Space Center where the Viking Spacecraft were Assembled.</title>
        <authorList>
            <person name="Seuylemezian A."/>
            <person name="Vaishampayan P."/>
        </authorList>
    </citation>
    <scope>NUCLEOTIDE SEQUENCE [LARGE SCALE GENOMIC DNA]</scope>
    <source>
        <strain evidence="1 2">V44-8</strain>
    </source>
</reference>
<keyword evidence="2" id="KW-1185">Reference proteome</keyword>
<keyword evidence="1" id="KW-0418">Kinase</keyword>
<gene>
    <name evidence="1" type="ORF">D0466_13610</name>
</gene>
<dbReference type="Proteomes" id="UP000262939">
    <property type="component" value="Unassembled WGS sequence"/>
</dbReference>
<proteinExistence type="predicted"/>
<evidence type="ECO:0000313" key="1">
    <source>
        <dbReference type="EMBL" id="RFU62975.1"/>
    </source>
</evidence>
<dbReference type="EMBL" id="QVTD01000008">
    <property type="protein sequence ID" value="RFU62975.1"/>
    <property type="molecule type" value="Genomic_DNA"/>
</dbReference>
<accession>A0A372LB63</accession>
<dbReference type="Gene3D" id="1.10.510.10">
    <property type="entry name" value="Transferase(Phosphotransferase) domain 1"/>
    <property type="match status" value="1"/>
</dbReference>
<dbReference type="InterPro" id="IPR011009">
    <property type="entry name" value="Kinase-like_dom_sf"/>
</dbReference>
<dbReference type="SUPFAM" id="SSF56112">
    <property type="entry name" value="Protein kinase-like (PK-like)"/>
    <property type="match status" value="1"/>
</dbReference>
<dbReference type="OrthoDB" id="529320at2"/>
<sequence>MLGYNILAESVKMSLDKNRVTLTAFDESLELIGKGRSAYVFRIRKTDKALKVFFPHHTNVAREEAEIYKMLQDISYYPTLYDSGRNYLVIDFIEGQTLFECLVNGTHVSQDQIKEIDHALHLARQKGLNPSDIHLRNIFITSEQEIKVIDVARFRQTKQCRQWKDLKSAFYKAYVKPFFPKKIPASVLNLIAALYKKSLNPNVALGDSK</sequence>
<keyword evidence="1" id="KW-0808">Transferase</keyword>
<evidence type="ECO:0000313" key="2">
    <source>
        <dbReference type="Proteomes" id="UP000262939"/>
    </source>
</evidence>
<dbReference type="RefSeq" id="WP_117323103.1">
    <property type="nucleotide sequence ID" value="NZ_QVTD01000008.1"/>
</dbReference>
<name>A0A372LB63_9BACI</name>
<dbReference type="PANTHER" id="PTHR37171:SF1">
    <property type="entry name" value="SERINE_THREONINE-PROTEIN KINASE YRZF-RELATED"/>
    <property type="match status" value="1"/>
</dbReference>
<dbReference type="AlphaFoldDB" id="A0A372LB63"/>
<dbReference type="InterPro" id="IPR052396">
    <property type="entry name" value="Meiotic_Drive_Suppr_Kinase"/>
</dbReference>